<dbReference type="InterPro" id="IPR036291">
    <property type="entry name" value="NAD(P)-bd_dom_sf"/>
</dbReference>
<dbReference type="Pfam" id="PF00106">
    <property type="entry name" value="adh_short"/>
    <property type="match status" value="1"/>
</dbReference>
<sequence length="184" mass="20204">MDVTSPESIDNAFKTIKKTENKIDVLINNAGQVALKDKNALSCDENSLKDCFQTNAIGPFLVTKTFLPLLVQSQNPKILNVTSYWGSMSDKNKKISSFLTSYRVSKAAANMLSKCLAIDLNKKKISVVSINPGWVNTEMGRFGGKFHPILSPEESAKGIIKLVDSVNLSMSGKFLNYDGSELSY</sequence>
<organism evidence="4 5">
    <name type="scientific">Bonamia ostreae</name>
    <dbReference type="NCBI Taxonomy" id="126728"/>
    <lineage>
        <taxon>Eukaryota</taxon>
        <taxon>Sar</taxon>
        <taxon>Rhizaria</taxon>
        <taxon>Endomyxa</taxon>
        <taxon>Ascetosporea</taxon>
        <taxon>Haplosporida</taxon>
        <taxon>Bonamia</taxon>
    </lineage>
</organism>
<dbReference type="PRINTS" id="PR00081">
    <property type="entry name" value="GDHRDH"/>
</dbReference>
<comment type="similarity">
    <text evidence="3">Belongs to the short-chain dehydrogenases/reductases (SDR) family.</text>
</comment>
<evidence type="ECO:0000313" key="5">
    <source>
        <dbReference type="Proteomes" id="UP001439008"/>
    </source>
</evidence>
<dbReference type="InterPro" id="IPR051468">
    <property type="entry name" value="Fungal_SecMetab_SDRs"/>
</dbReference>
<dbReference type="PANTHER" id="PTHR43544">
    <property type="entry name" value="SHORT-CHAIN DEHYDROGENASE/REDUCTASE"/>
    <property type="match status" value="1"/>
</dbReference>
<comment type="caution">
    <text evidence="4">The sequence shown here is derived from an EMBL/GenBank/DDBJ whole genome shotgun (WGS) entry which is preliminary data.</text>
</comment>
<gene>
    <name evidence="4" type="ORF">MHBO_000710</name>
</gene>
<evidence type="ECO:0000313" key="4">
    <source>
        <dbReference type="EMBL" id="MES1918807.1"/>
    </source>
</evidence>
<dbReference type="CDD" id="cd05325">
    <property type="entry name" value="carb_red_sniffer_like_SDR_c"/>
    <property type="match status" value="1"/>
</dbReference>
<dbReference type="EMBL" id="JBDODL010000129">
    <property type="protein sequence ID" value="MES1918807.1"/>
    <property type="molecule type" value="Genomic_DNA"/>
</dbReference>
<dbReference type="PANTHER" id="PTHR43544:SF7">
    <property type="entry name" value="NADB-LER2"/>
    <property type="match status" value="1"/>
</dbReference>
<dbReference type="InterPro" id="IPR002347">
    <property type="entry name" value="SDR_fam"/>
</dbReference>
<dbReference type="Gene3D" id="3.40.50.720">
    <property type="entry name" value="NAD(P)-binding Rossmann-like Domain"/>
    <property type="match status" value="1"/>
</dbReference>
<proteinExistence type="inferred from homology"/>
<evidence type="ECO:0000256" key="3">
    <source>
        <dbReference type="RuleBase" id="RU000363"/>
    </source>
</evidence>
<evidence type="ECO:0000256" key="1">
    <source>
        <dbReference type="ARBA" id="ARBA00022857"/>
    </source>
</evidence>
<evidence type="ECO:0000256" key="2">
    <source>
        <dbReference type="ARBA" id="ARBA00023002"/>
    </source>
</evidence>
<dbReference type="Proteomes" id="UP001439008">
    <property type="component" value="Unassembled WGS sequence"/>
</dbReference>
<dbReference type="PRINTS" id="PR00080">
    <property type="entry name" value="SDRFAMILY"/>
</dbReference>
<name>A0ABV2AGS2_9EUKA</name>
<keyword evidence="2" id="KW-0560">Oxidoreductase</keyword>
<keyword evidence="5" id="KW-1185">Reference proteome</keyword>
<keyword evidence="1" id="KW-0521">NADP</keyword>
<reference evidence="4 5" key="1">
    <citation type="journal article" date="2024" name="BMC Biol.">
        <title>Comparative genomics of Ascetosporea gives new insight into the evolutionary basis for animal parasitism in Rhizaria.</title>
        <authorList>
            <person name="Hiltunen Thoren M."/>
            <person name="Onut-Brannstrom I."/>
            <person name="Alfjorden A."/>
            <person name="Peckova H."/>
            <person name="Swords F."/>
            <person name="Hooper C."/>
            <person name="Holzer A.S."/>
            <person name="Bass D."/>
            <person name="Burki F."/>
        </authorList>
    </citation>
    <scope>NUCLEOTIDE SEQUENCE [LARGE SCALE GENOMIC DNA]</scope>
    <source>
        <strain evidence="4">20-A016</strain>
    </source>
</reference>
<dbReference type="SUPFAM" id="SSF51735">
    <property type="entry name" value="NAD(P)-binding Rossmann-fold domains"/>
    <property type="match status" value="1"/>
</dbReference>
<accession>A0ABV2AGS2</accession>
<protein>
    <submittedName>
        <fullName evidence="4">Uncharacterized protein</fullName>
    </submittedName>
</protein>